<dbReference type="EMBL" id="CP064760">
    <property type="protein sequence ID" value="QPE05564.1"/>
    <property type="molecule type" value="Genomic_DNA"/>
</dbReference>
<dbReference type="KEGG" id="msf:IT882_06020"/>
<evidence type="ECO:0000313" key="5">
    <source>
        <dbReference type="Proteomes" id="UP000594480"/>
    </source>
</evidence>
<evidence type="ECO:0000256" key="3">
    <source>
        <dbReference type="ARBA" id="ARBA00023012"/>
    </source>
</evidence>
<evidence type="ECO:0000256" key="1">
    <source>
        <dbReference type="ARBA" id="ARBA00022679"/>
    </source>
</evidence>
<dbReference type="PANTHER" id="PTHR24421">
    <property type="entry name" value="NITRATE/NITRITE SENSOR PROTEIN NARX-RELATED"/>
    <property type="match status" value="1"/>
</dbReference>
<dbReference type="PANTHER" id="PTHR24421:SF56">
    <property type="entry name" value="OXYGEN SENSOR HISTIDINE KINASE RESPONSE REGULATOR DOST"/>
    <property type="match status" value="1"/>
</dbReference>
<name>A0A7S8MYF2_9MICO</name>
<protein>
    <recommendedName>
        <fullName evidence="6">Histidine kinase/HSP90-like ATPase domain-containing protein</fullName>
    </recommendedName>
</protein>
<keyword evidence="2" id="KW-0418">Kinase</keyword>
<dbReference type="InterPro" id="IPR050482">
    <property type="entry name" value="Sensor_HK_TwoCompSys"/>
</dbReference>
<dbReference type="InterPro" id="IPR036890">
    <property type="entry name" value="HATPase_C_sf"/>
</dbReference>
<dbReference type="Proteomes" id="UP000594480">
    <property type="component" value="Chromosome"/>
</dbReference>
<organism evidence="4 5">
    <name type="scientific">Microbacterium schleiferi</name>
    <dbReference type="NCBI Taxonomy" id="69362"/>
    <lineage>
        <taxon>Bacteria</taxon>
        <taxon>Bacillati</taxon>
        <taxon>Actinomycetota</taxon>
        <taxon>Actinomycetes</taxon>
        <taxon>Micrococcales</taxon>
        <taxon>Microbacteriaceae</taxon>
        <taxon>Microbacterium</taxon>
    </lineage>
</organism>
<dbReference type="GO" id="GO:0016301">
    <property type="term" value="F:kinase activity"/>
    <property type="evidence" value="ECO:0007669"/>
    <property type="project" value="UniProtKB-KW"/>
</dbReference>
<evidence type="ECO:0000313" key="4">
    <source>
        <dbReference type="EMBL" id="QPE05564.1"/>
    </source>
</evidence>
<dbReference type="AlphaFoldDB" id="A0A7S8MYF2"/>
<proteinExistence type="predicted"/>
<reference evidence="4 5" key="1">
    <citation type="submission" date="2020-11" db="EMBL/GenBank/DDBJ databases">
        <title>Amino acid is mineralized and recycled by bacteria in oceanic microbiome.</title>
        <authorList>
            <person name="Zheng L.Y."/>
        </authorList>
    </citation>
    <scope>NUCLEOTIDE SEQUENCE [LARGE SCALE GENOMIC DNA]</scope>
    <source>
        <strain evidence="4 5">A32-1</strain>
    </source>
</reference>
<keyword evidence="5" id="KW-1185">Reference proteome</keyword>
<keyword evidence="3" id="KW-0902">Two-component regulatory system</keyword>
<dbReference type="RefSeq" id="WP_195693579.1">
    <property type="nucleotide sequence ID" value="NZ_CP064760.1"/>
</dbReference>
<evidence type="ECO:0008006" key="6">
    <source>
        <dbReference type="Google" id="ProtNLM"/>
    </source>
</evidence>
<keyword evidence="1" id="KW-0808">Transferase</keyword>
<dbReference type="Gene3D" id="3.30.565.10">
    <property type="entry name" value="Histidine kinase-like ATPase, C-terminal domain"/>
    <property type="match status" value="1"/>
</dbReference>
<dbReference type="GO" id="GO:0000160">
    <property type="term" value="P:phosphorelay signal transduction system"/>
    <property type="evidence" value="ECO:0007669"/>
    <property type="project" value="UniProtKB-KW"/>
</dbReference>
<evidence type="ECO:0000256" key="2">
    <source>
        <dbReference type="ARBA" id="ARBA00022777"/>
    </source>
</evidence>
<accession>A0A7S8MYF2</accession>
<dbReference type="CDD" id="cd16917">
    <property type="entry name" value="HATPase_UhpB-NarQ-NarX-like"/>
    <property type="match status" value="1"/>
</dbReference>
<dbReference type="SUPFAM" id="SSF55874">
    <property type="entry name" value="ATPase domain of HSP90 chaperone/DNA topoisomerase II/histidine kinase"/>
    <property type="match status" value="1"/>
</dbReference>
<sequence length="83" mass="8875">MSNVARHARATETSVRVGIADEMLVVEILDDGVGVPESPSRRSGVGNLEDRAARWNGEFVLTGRDGGGTRLRWAVPLAQGETT</sequence>
<gene>
    <name evidence="4" type="ORF">IT882_06020</name>
</gene>